<evidence type="ECO:0000313" key="1">
    <source>
        <dbReference type="EMBL" id="GBF32251.1"/>
    </source>
</evidence>
<reference evidence="2" key="1">
    <citation type="submission" date="2018-02" db="EMBL/GenBank/DDBJ databases">
        <title>Genome sequence of Desulfocucumis palustris strain NAW-5.</title>
        <authorList>
            <person name="Watanabe M."/>
            <person name="Kojima H."/>
            <person name="Fukui M."/>
        </authorList>
    </citation>
    <scope>NUCLEOTIDE SEQUENCE [LARGE SCALE GENOMIC DNA]</scope>
    <source>
        <strain evidence="2">NAW-5</strain>
    </source>
</reference>
<comment type="caution">
    <text evidence="1">The sequence shown here is derived from an EMBL/GenBank/DDBJ whole genome shotgun (WGS) entry which is preliminary data.</text>
</comment>
<accession>A0A2L2XEJ9</accession>
<proteinExistence type="predicted"/>
<sequence>MTVGKIYEIRYDEMRDEFYMLDDCAANTVWFLVIEGDFVRM</sequence>
<protein>
    <submittedName>
        <fullName evidence="1">Uncharacterized protein</fullName>
    </submittedName>
</protein>
<evidence type="ECO:0000313" key="2">
    <source>
        <dbReference type="Proteomes" id="UP000239549"/>
    </source>
</evidence>
<dbReference type="EMBL" id="BFAV01000019">
    <property type="protein sequence ID" value="GBF32251.1"/>
    <property type="molecule type" value="Genomic_DNA"/>
</dbReference>
<organism evidence="1 2">
    <name type="scientific">Desulfocucumis palustris</name>
    <dbReference type="NCBI Taxonomy" id="1898651"/>
    <lineage>
        <taxon>Bacteria</taxon>
        <taxon>Bacillati</taxon>
        <taxon>Bacillota</taxon>
        <taxon>Clostridia</taxon>
        <taxon>Eubacteriales</taxon>
        <taxon>Desulfocucumaceae</taxon>
        <taxon>Desulfocucumis</taxon>
    </lineage>
</organism>
<name>A0A2L2XEJ9_9FIRM</name>
<gene>
    <name evidence="1" type="ORF">DCCM_0444</name>
</gene>
<keyword evidence="2" id="KW-1185">Reference proteome</keyword>
<dbReference type="AlphaFoldDB" id="A0A2L2XEJ9"/>
<dbReference type="Proteomes" id="UP000239549">
    <property type="component" value="Unassembled WGS sequence"/>
</dbReference>